<dbReference type="SUPFAM" id="SSF47384">
    <property type="entry name" value="Homodimeric domain of signal transducing histidine kinase"/>
    <property type="match status" value="1"/>
</dbReference>
<keyword evidence="9" id="KW-0067">ATP-binding</keyword>
<dbReference type="InterPro" id="IPR004358">
    <property type="entry name" value="Sig_transdc_His_kin-like_C"/>
</dbReference>
<dbReference type="FunFam" id="1.10.287.130:FF:000008">
    <property type="entry name" value="Two-component sensor histidine kinase"/>
    <property type="match status" value="1"/>
</dbReference>
<evidence type="ECO:0000313" key="16">
    <source>
        <dbReference type="EMBL" id="PZX06978.1"/>
    </source>
</evidence>
<dbReference type="GO" id="GO:0005886">
    <property type="term" value="C:plasma membrane"/>
    <property type="evidence" value="ECO:0007669"/>
    <property type="project" value="UniProtKB-SubCell"/>
</dbReference>
<feature type="transmembrane region" description="Helical" evidence="12">
    <location>
        <begin position="12"/>
        <end position="34"/>
    </location>
</feature>
<feature type="domain" description="Histidine kinase" evidence="13">
    <location>
        <begin position="293"/>
        <end position="510"/>
    </location>
</feature>
<comment type="caution">
    <text evidence="16">The sequence shown here is derived from an EMBL/GenBank/DDBJ whole genome shotgun (WGS) entry which is preliminary data.</text>
</comment>
<evidence type="ECO:0000259" key="14">
    <source>
        <dbReference type="PROSITE" id="PS50112"/>
    </source>
</evidence>
<feature type="domain" description="PAC" evidence="15">
    <location>
        <begin position="235"/>
        <end position="289"/>
    </location>
</feature>
<dbReference type="InterPro" id="IPR050351">
    <property type="entry name" value="BphY/WalK/GraS-like"/>
</dbReference>
<keyword evidence="8 16" id="KW-0418">Kinase</keyword>
<evidence type="ECO:0000256" key="6">
    <source>
        <dbReference type="ARBA" id="ARBA00022679"/>
    </source>
</evidence>
<dbReference type="PROSITE" id="PS50109">
    <property type="entry name" value="HIS_KIN"/>
    <property type="match status" value="1"/>
</dbReference>
<keyword evidence="12" id="KW-0812">Transmembrane</keyword>
<keyword evidence="7" id="KW-0547">Nucleotide-binding</keyword>
<dbReference type="SUPFAM" id="SSF55785">
    <property type="entry name" value="PYP-like sensor domain (PAS domain)"/>
    <property type="match status" value="1"/>
</dbReference>
<dbReference type="InterPro" id="IPR003661">
    <property type="entry name" value="HisK_dim/P_dom"/>
</dbReference>
<reference evidence="16 17" key="1">
    <citation type="submission" date="2018-06" db="EMBL/GenBank/DDBJ databases">
        <title>Genomic Encyclopedia of Type Strains, Phase IV (KMG-IV): sequencing the most valuable type-strain genomes for metagenomic binning, comparative biology and taxonomic classification.</title>
        <authorList>
            <person name="Goeker M."/>
        </authorList>
    </citation>
    <scope>NUCLEOTIDE SEQUENCE [LARGE SCALE GENOMIC DNA]</scope>
    <source>
        <strain evidence="16 17">DSM 5</strain>
    </source>
</reference>
<comment type="catalytic activity">
    <reaction evidence="1">
        <text>ATP + protein L-histidine = ADP + protein N-phospho-L-histidine.</text>
        <dbReference type="EC" id="2.7.13.3"/>
    </reaction>
</comment>
<evidence type="ECO:0000256" key="7">
    <source>
        <dbReference type="ARBA" id="ARBA00022741"/>
    </source>
</evidence>
<dbReference type="PANTHER" id="PTHR45453">
    <property type="entry name" value="PHOSPHATE REGULON SENSOR PROTEIN PHOR"/>
    <property type="match status" value="1"/>
</dbReference>
<evidence type="ECO:0000259" key="15">
    <source>
        <dbReference type="PROSITE" id="PS50113"/>
    </source>
</evidence>
<keyword evidence="11 12" id="KW-0472">Membrane</keyword>
<dbReference type="PROSITE" id="PS50113">
    <property type="entry name" value="PAC"/>
    <property type="match status" value="1"/>
</dbReference>
<evidence type="ECO:0000256" key="5">
    <source>
        <dbReference type="ARBA" id="ARBA00022553"/>
    </source>
</evidence>
<dbReference type="CDD" id="cd00075">
    <property type="entry name" value="HATPase"/>
    <property type="match status" value="1"/>
</dbReference>
<dbReference type="SMART" id="SM00388">
    <property type="entry name" value="HisKA"/>
    <property type="match status" value="1"/>
</dbReference>
<accession>A0A2W7MKD0</accession>
<dbReference type="NCBIfam" id="NF046044">
    <property type="entry name" value="PnpS"/>
    <property type="match status" value="1"/>
</dbReference>
<feature type="transmembrane region" description="Helical" evidence="12">
    <location>
        <begin position="87"/>
        <end position="110"/>
    </location>
</feature>
<protein>
    <recommendedName>
        <fullName evidence="3">histidine kinase</fullName>
        <ecNumber evidence="3">2.7.13.3</ecNumber>
    </recommendedName>
</protein>
<organism evidence="16 17">
    <name type="scientific">Psychrobacillus insolitus</name>
    <dbReference type="NCBI Taxonomy" id="1461"/>
    <lineage>
        <taxon>Bacteria</taxon>
        <taxon>Bacillati</taxon>
        <taxon>Bacillota</taxon>
        <taxon>Bacilli</taxon>
        <taxon>Bacillales</taxon>
        <taxon>Bacillaceae</taxon>
        <taxon>Psychrobacillus</taxon>
    </lineage>
</organism>
<dbReference type="GO" id="GO:0016036">
    <property type="term" value="P:cellular response to phosphate starvation"/>
    <property type="evidence" value="ECO:0007669"/>
    <property type="project" value="TreeGrafter"/>
</dbReference>
<evidence type="ECO:0000256" key="11">
    <source>
        <dbReference type="ARBA" id="ARBA00023136"/>
    </source>
</evidence>
<keyword evidence="17" id="KW-1185">Reference proteome</keyword>
<dbReference type="PRINTS" id="PR00344">
    <property type="entry name" value="BCTRLSENSOR"/>
</dbReference>
<dbReference type="EMBL" id="QKZI01000001">
    <property type="protein sequence ID" value="PZX06978.1"/>
    <property type="molecule type" value="Genomic_DNA"/>
</dbReference>
<dbReference type="SUPFAM" id="SSF55874">
    <property type="entry name" value="ATPase domain of HSP90 chaperone/DNA topoisomerase II/histidine kinase"/>
    <property type="match status" value="1"/>
</dbReference>
<dbReference type="Gene3D" id="6.10.340.10">
    <property type="match status" value="1"/>
</dbReference>
<evidence type="ECO:0000256" key="12">
    <source>
        <dbReference type="SAM" id="Phobius"/>
    </source>
</evidence>
<keyword evidence="6" id="KW-0808">Transferase</keyword>
<dbReference type="Pfam" id="PF00512">
    <property type="entry name" value="HisKA"/>
    <property type="match status" value="1"/>
</dbReference>
<evidence type="ECO:0000256" key="1">
    <source>
        <dbReference type="ARBA" id="ARBA00000085"/>
    </source>
</evidence>
<name>A0A2W7MKD0_9BACI</name>
<dbReference type="Pfam" id="PF00989">
    <property type="entry name" value="PAS"/>
    <property type="match status" value="1"/>
</dbReference>
<dbReference type="OrthoDB" id="9813151at2"/>
<feature type="domain" description="PAS" evidence="14">
    <location>
        <begin position="168"/>
        <end position="213"/>
    </location>
</feature>
<evidence type="ECO:0000256" key="4">
    <source>
        <dbReference type="ARBA" id="ARBA00022475"/>
    </source>
</evidence>
<dbReference type="Pfam" id="PF02518">
    <property type="entry name" value="HATPase_c"/>
    <property type="match status" value="1"/>
</dbReference>
<evidence type="ECO:0000256" key="10">
    <source>
        <dbReference type="ARBA" id="ARBA00023012"/>
    </source>
</evidence>
<dbReference type="GO" id="GO:0000155">
    <property type="term" value="F:phosphorelay sensor kinase activity"/>
    <property type="evidence" value="ECO:0007669"/>
    <property type="project" value="InterPro"/>
</dbReference>
<gene>
    <name evidence="16" type="ORF">C7437_10179</name>
</gene>
<keyword evidence="4" id="KW-1003">Cell membrane</keyword>
<dbReference type="FunFam" id="3.30.565.10:FF:000023">
    <property type="entry name" value="PAS domain-containing sensor histidine kinase"/>
    <property type="match status" value="1"/>
</dbReference>
<dbReference type="InterPro" id="IPR003594">
    <property type="entry name" value="HATPase_dom"/>
</dbReference>
<dbReference type="Gene3D" id="3.30.450.20">
    <property type="entry name" value="PAS domain"/>
    <property type="match status" value="1"/>
</dbReference>
<dbReference type="PROSITE" id="PS50112">
    <property type="entry name" value="PAS"/>
    <property type="match status" value="1"/>
</dbReference>
<dbReference type="GO" id="GO:0004721">
    <property type="term" value="F:phosphoprotein phosphatase activity"/>
    <property type="evidence" value="ECO:0007669"/>
    <property type="project" value="TreeGrafter"/>
</dbReference>
<sequence>MMSFQNRILRIYSILIGLLLAGVGLVLGQLYPLFVDNTANSLVNSKVEDISAYLSTTEVPKDIQNQIIHKVSFNDHIIESTDIQQTFWMFLFIILFLAFLIAIIIGASVFKKYAVPIEHLTQTAMELAKGNYRVRAFEDDFSGMSKLSKSINILARNLHDISVMRETEKERLKTLIENMGSALLMIDRNGETTIANRSFLKLFQLKFEDVDGKLFRKIGLPDQIEEFIDKLFLTESSNRQQLNIKKNHFTYYMDAYGAPVIGEHGRWLGIVIVMHDITELKKLEQVRKDFVANVSHELKTPVTSIKGFSETLLFGAYKKEETLLSFLEIIHKESNRLQALIIDLLDLSKVEQTGYEISKQKVYFSEIINSSIELTIHLADKKNITIETNIDEQVVILGETNRLKQIIVNLIANAINYSLENTMIKLSVYQNKKYGIFEIEDQGIGISKVEITRIFERFYRVDRARSRNSGGTGLGLAIVKHLVEAHQGYIEVHSEEGKGTIFKVYIPIVNT</sequence>
<keyword evidence="12" id="KW-1133">Transmembrane helix</keyword>
<dbReference type="EC" id="2.7.13.3" evidence="3"/>
<evidence type="ECO:0000256" key="8">
    <source>
        <dbReference type="ARBA" id="ARBA00022777"/>
    </source>
</evidence>
<dbReference type="InterPro" id="IPR000014">
    <property type="entry name" value="PAS"/>
</dbReference>
<dbReference type="GO" id="GO:0005524">
    <property type="term" value="F:ATP binding"/>
    <property type="evidence" value="ECO:0007669"/>
    <property type="project" value="UniProtKB-KW"/>
</dbReference>
<dbReference type="InterPro" id="IPR005467">
    <property type="entry name" value="His_kinase_dom"/>
</dbReference>
<dbReference type="AlphaFoldDB" id="A0A2W7MKD0"/>
<dbReference type="CDD" id="cd00082">
    <property type="entry name" value="HisKA"/>
    <property type="match status" value="1"/>
</dbReference>
<dbReference type="InterPro" id="IPR035965">
    <property type="entry name" value="PAS-like_dom_sf"/>
</dbReference>
<dbReference type="RefSeq" id="WP_111437676.1">
    <property type="nucleotide sequence ID" value="NZ_QKZI01000001.1"/>
</dbReference>
<evidence type="ECO:0000313" key="17">
    <source>
        <dbReference type="Proteomes" id="UP000248646"/>
    </source>
</evidence>
<dbReference type="InterPro" id="IPR013767">
    <property type="entry name" value="PAS_fold"/>
</dbReference>
<dbReference type="SMART" id="SM00091">
    <property type="entry name" value="PAS"/>
    <property type="match status" value="1"/>
</dbReference>
<evidence type="ECO:0000259" key="13">
    <source>
        <dbReference type="PROSITE" id="PS50109"/>
    </source>
</evidence>
<dbReference type="NCBIfam" id="TIGR00229">
    <property type="entry name" value="sensory_box"/>
    <property type="match status" value="1"/>
</dbReference>
<dbReference type="InterPro" id="IPR036097">
    <property type="entry name" value="HisK_dim/P_sf"/>
</dbReference>
<dbReference type="PANTHER" id="PTHR45453:SF1">
    <property type="entry name" value="PHOSPHATE REGULON SENSOR PROTEIN PHOR"/>
    <property type="match status" value="1"/>
</dbReference>
<keyword evidence="10" id="KW-0902">Two-component regulatory system</keyword>
<evidence type="ECO:0000256" key="2">
    <source>
        <dbReference type="ARBA" id="ARBA00004236"/>
    </source>
</evidence>
<keyword evidence="5" id="KW-0597">Phosphoprotein</keyword>
<evidence type="ECO:0000256" key="3">
    <source>
        <dbReference type="ARBA" id="ARBA00012438"/>
    </source>
</evidence>
<comment type="subcellular location">
    <subcellularLocation>
        <location evidence="2">Cell membrane</location>
    </subcellularLocation>
</comment>
<dbReference type="CDD" id="cd00130">
    <property type="entry name" value="PAS"/>
    <property type="match status" value="1"/>
</dbReference>
<dbReference type="SMART" id="SM00387">
    <property type="entry name" value="HATPase_c"/>
    <property type="match status" value="1"/>
</dbReference>
<dbReference type="InterPro" id="IPR000700">
    <property type="entry name" value="PAS-assoc_C"/>
</dbReference>
<dbReference type="Proteomes" id="UP000248646">
    <property type="component" value="Unassembled WGS sequence"/>
</dbReference>
<dbReference type="InterPro" id="IPR036890">
    <property type="entry name" value="HATPase_C_sf"/>
</dbReference>
<dbReference type="Gene3D" id="1.10.287.130">
    <property type="match status" value="1"/>
</dbReference>
<dbReference type="Gene3D" id="3.30.565.10">
    <property type="entry name" value="Histidine kinase-like ATPase, C-terminal domain"/>
    <property type="match status" value="1"/>
</dbReference>
<evidence type="ECO:0000256" key="9">
    <source>
        <dbReference type="ARBA" id="ARBA00022840"/>
    </source>
</evidence>
<proteinExistence type="predicted"/>